<feature type="domain" description="N-acetyltransferase" evidence="1">
    <location>
        <begin position="1"/>
        <end position="160"/>
    </location>
</feature>
<protein>
    <submittedName>
        <fullName evidence="2">Acetyltransferase</fullName>
    </submittedName>
</protein>
<dbReference type="CDD" id="cd04301">
    <property type="entry name" value="NAT_SF"/>
    <property type="match status" value="1"/>
</dbReference>
<dbReference type="InterPro" id="IPR052742">
    <property type="entry name" value="Mito_N-acetyltransferase"/>
</dbReference>
<dbReference type="PROSITE" id="PS51186">
    <property type="entry name" value="GNAT"/>
    <property type="match status" value="1"/>
</dbReference>
<dbReference type="RefSeq" id="WP_067415024.1">
    <property type="nucleotide sequence ID" value="NZ_LNTY01000032.1"/>
</dbReference>
<dbReference type="SUPFAM" id="SSF55729">
    <property type="entry name" value="Acyl-CoA N-acyltransferases (Nat)"/>
    <property type="match status" value="1"/>
</dbReference>
<evidence type="ECO:0000313" key="3">
    <source>
        <dbReference type="Proteomes" id="UP000070529"/>
    </source>
</evidence>
<dbReference type="STRING" id="294935.ATN88_18390"/>
<dbReference type="Gene3D" id="3.40.630.30">
    <property type="match status" value="1"/>
</dbReference>
<evidence type="ECO:0000259" key="1">
    <source>
        <dbReference type="PROSITE" id="PS51186"/>
    </source>
</evidence>
<organism evidence="2 3">
    <name type="scientific">Enterovibrio coralii</name>
    <dbReference type="NCBI Taxonomy" id="294935"/>
    <lineage>
        <taxon>Bacteria</taxon>
        <taxon>Pseudomonadati</taxon>
        <taxon>Pseudomonadota</taxon>
        <taxon>Gammaproteobacteria</taxon>
        <taxon>Vibrionales</taxon>
        <taxon>Vibrionaceae</taxon>
        <taxon>Enterovibrio</taxon>
    </lineage>
</organism>
<dbReference type="PANTHER" id="PTHR43138">
    <property type="entry name" value="ACETYLTRANSFERASE, GNAT FAMILY"/>
    <property type="match status" value="1"/>
</dbReference>
<dbReference type="Proteomes" id="UP000070529">
    <property type="component" value="Unassembled WGS sequence"/>
</dbReference>
<accession>A0A135I906</accession>
<dbReference type="GO" id="GO:0016747">
    <property type="term" value="F:acyltransferase activity, transferring groups other than amino-acyl groups"/>
    <property type="evidence" value="ECO:0007669"/>
    <property type="project" value="InterPro"/>
</dbReference>
<dbReference type="Pfam" id="PF00583">
    <property type="entry name" value="Acetyltransf_1"/>
    <property type="match status" value="1"/>
</dbReference>
<dbReference type="PANTHER" id="PTHR43138:SF1">
    <property type="entry name" value="N-ACETYLTRANSFERASE ACA1"/>
    <property type="match status" value="1"/>
</dbReference>
<keyword evidence="3" id="KW-1185">Reference proteome</keyword>
<reference evidence="2 3" key="1">
    <citation type="submission" date="2015-11" db="EMBL/GenBank/DDBJ databases">
        <title>Genomic Taxonomy of the Vibrionaceae.</title>
        <authorList>
            <person name="Gomez-Gil B."/>
            <person name="Enciso-Ibarra J."/>
        </authorList>
    </citation>
    <scope>NUCLEOTIDE SEQUENCE [LARGE SCALE GENOMIC DNA]</scope>
    <source>
        <strain evidence="2 3">CAIM 912</strain>
    </source>
</reference>
<gene>
    <name evidence="2" type="ORF">ATN88_18390</name>
</gene>
<proteinExistence type="predicted"/>
<name>A0A135I906_9GAMM</name>
<dbReference type="OrthoDB" id="9788300at2"/>
<dbReference type="InterPro" id="IPR000182">
    <property type="entry name" value="GNAT_dom"/>
</dbReference>
<sequence>MIREMTKADFEAFWPTFFHIIQAQETYAFDPNMTLEEGYQLWCTLPDKTFVFVESGDVLASYYIKPNASGPSRHLCNCGYMVSEKARGQGIARKLCKHSQTVALELGYKAMQFNSVVSTNEAAVKLWETLGFSIIDTIPNAYKHARFGYVDSYVMYKWLDTEVR</sequence>
<dbReference type="EMBL" id="LNTY01000032">
    <property type="protein sequence ID" value="KXF81935.1"/>
    <property type="molecule type" value="Genomic_DNA"/>
</dbReference>
<evidence type="ECO:0000313" key="2">
    <source>
        <dbReference type="EMBL" id="KXF81935.1"/>
    </source>
</evidence>
<dbReference type="AlphaFoldDB" id="A0A135I906"/>
<keyword evidence="2" id="KW-0808">Transferase</keyword>
<comment type="caution">
    <text evidence="2">The sequence shown here is derived from an EMBL/GenBank/DDBJ whole genome shotgun (WGS) entry which is preliminary data.</text>
</comment>
<dbReference type="InterPro" id="IPR016181">
    <property type="entry name" value="Acyl_CoA_acyltransferase"/>
</dbReference>